<organism evidence="1 2">
    <name type="scientific">Rhizopogon vesiculosus</name>
    <dbReference type="NCBI Taxonomy" id="180088"/>
    <lineage>
        <taxon>Eukaryota</taxon>
        <taxon>Fungi</taxon>
        <taxon>Dikarya</taxon>
        <taxon>Basidiomycota</taxon>
        <taxon>Agaricomycotina</taxon>
        <taxon>Agaricomycetes</taxon>
        <taxon>Agaricomycetidae</taxon>
        <taxon>Boletales</taxon>
        <taxon>Suillineae</taxon>
        <taxon>Rhizopogonaceae</taxon>
        <taxon>Rhizopogon</taxon>
    </lineage>
</organism>
<name>A0A1J8QF45_9AGAM</name>
<dbReference type="Proteomes" id="UP000183567">
    <property type="component" value="Unassembled WGS sequence"/>
</dbReference>
<gene>
    <name evidence="1" type="ORF">AZE42_07880</name>
</gene>
<keyword evidence="2" id="KW-1185">Reference proteome</keyword>
<evidence type="ECO:0000313" key="1">
    <source>
        <dbReference type="EMBL" id="OJA18563.1"/>
    </source>
</evidence>
<comment type="caution">
    <text evidence="1">The sequence shown here is derived from an EMBL/GenBank/DDBJ whole genome shotgun (WGS) entry which is preliminary data.</text>
</comment>
<protein>
    <submittedName>
        <fullName evidence="1">Uncharacterized protein</fullName>
    </submittedName>
</protein>
<sequence>MKTASSEVEVIYILLYIRMMLIYKRSVFALSAF</sequence>
<dbReference type="EMBL" id="LVVM01001422">
    <property type="protein sequence ID" value="OJA18563.1"/>
    <property type="molecule type" value="Genomic_DNA"/>
</dbReference>
<accession>A0A1J8QF45</accession>
<evidence type="ECO:0000313" key="2">
    <source>
        <dbReference type="Proteomes" id="UP000183567"/>
    </source>
</evidence>
<dbReference type="AlphaFoldDB" id="A0A1J8QF45"/>
<reference evidence="1 2" key="1">
    <citation type="submission" date="2016-03" db="EMBL/GenBank/DDBJ databases">
        <title>Comparative genomics of the ectomycorrhizal sister species Rhizopogon vinicolor and Rhizopogon vesiculosus (Basidiomycota: Boletales) reveals a divergence of the mating type B locus.</title>
        <authorList>
            <person name="Mujic A.B."/>
            <person name="Kuo A."/>
            <person name="Tritt A."/>
            <person name="Lipzen A."/>
            <person name="Chen C."/>
            <person name="Johnson J."/>
            <person name="Sharma A."/>
            <person name="Barry K."/>
            <person name="Grigoriev I.V."/>
            <person name="Spatafora J.W."/>
        </authorList>
    </citation>
    <scope>NUCLEOTIDE SEQUENCE [LARGE SCALE GENOMIC DNA]</scope>
    <source>
        <strain evidence="1 2">AM-OR11-056</strain>
    </source>
</reference>
<proteinExistence type="predicted"/>